<dbReference type="EMBL" id="MN740367">
    <property type="protein sequence ID" value="QHU02875.1"/>
    <property type="molecule type" value="Genomic_DNA"/>
</dbReference>
<protein>
    <submittedName>
        <fullName evidence="3">Uncharacterized protein</fullName>
    </submittedName>
</protein>
<keyword evidence="2" id="KW-0812">Transmembrane</keyword>
<evidence type="ECO:0000313" key="3">
    <source>
        <dbReference type="EMBL" id="QHU02875.1"/>
    </source>
</evidence>
<feature type="region of interest" description="Disordered" evidence="1">
    <location>
        <begin position="66"/>
        <end position="87"/>
    </location>
</feature>
<name>A0A6C0JAL9_9ZZZZ</name>
<sequence length="394" mass="44784">MKLLSFLNDLGIIPNKGKSYEKNPSLNQGQEYMDFNKMYNREIAPKLNAFQSTGMQGVQTIVESMHGASSAQKNNSKTPQSSGSKLENEFNKTLVEYNSTYKLLMESILNKKRANKDIQKYFGKTVTTEQGDYYYINNNGYSQKYSLEAWDKKNSSCPSDPVKIKSSLLNKIPKGAIMNPGQPCDMAGKNIKDETNNKKAWVDLKGNKYMFNDETWKNKGKSCNISPVSISPDEFSSIKIKGNMTNASFCNELDIDDSILKKIMKLNKRLVVLGEKIAKNLKNVIIKDINNEKTINIEKKKLEKHLSMLKSDNENINNYTDRHNTVIGQNENARLYARSNFLQLLVFFIMAVVITVLSIKAFFIGSSRSMEILAIIMGILMVYFLANYISEKYI</sequence>
<organism evidence="3">
    <name type="scientific">viral metagenome</name>
    <dbReference type="NCBI Taxonomy" id="1070528"/>
    <lineage>
        <taxon>unclassified sequences</taxon>
        <taxon>metagenomes</taxon>
        <taxon>organismal metagenomes</taxon>
    </lineage>
</organism>
<feature type="transmembrane region" description="Helical" evidence="2">
    <location>
        <begin position="370"/>
        <end position="389"/>
    </location>
</feature>
<keyword evidence="2" id="KW-1133">Transmembrane helix</keyword>
<evidence type="ECO:0000256" key="1">
    <source>
        <dbReference type="SAM" id="MobiDB-lite"/>
    </source>
</evidence>
<keyword evidence="2" id="KW-0472">Membrane</keyword>
<feature type="transmembrane region" description="Helical" evidence="2">
    <location>
        <begin position="341"/>
        <end position="363"/>
    </location>
</feature>
<feature type="compositionally biased region" description="Polar residues" evidence="1">
    <location>
        <begin position="66"/>
        <end position="85"/>
    </location>
</feature>
<accession>A0A6C0JAL9</accession>
<evidence type="ECO:0000256" key="2">
    <source>
        <dbReference type="SAM" id="Phobius"/>
    </source>
</evidence>
<dbReference type="AlphaFoldDB" id="A0A6C0JAL9"/>
<proteinExistence type="predicted"/>
<reference evidence="3" key="1">
    <citation type="journal article" date="2020" name="Nature">
        <title>Giant virus diversity and host interactions through global metagenomics.</title>
        <authorList>
            <person name="Schulz F."/>
            <person name="Roux S."/>
            <person name="Paez-Espino D."/>
            <person name="Jungbluth S."/>
            <person name="Walsh D.A."/>
            <person name="Denef V.J."/>
            <person name="McMahon K.D."/>
            <person name="Konstantinidis K.T."/>
            <person name="Eloe-Fadrosh E.A."/>
            <person name="Kyrpides N.C."/>
            <person name="Woyke T."/>
        </authorList>
    </citation>
    <scope>NUCLEOTIDE SEQUENCE</scope>
    <source>
        <strain evidence="3">GVMAG-M-3300025890-48</strain>
    </source>
</reference>